<keyword evidence="2 3" id="KW-0808">Transferase</keyword>
<dbReference type="Proteomes" id="UP000774750">
    <property type="component" value="Unassembled WGS sequence"/>
</dbReference>
<dbReference type="PIRSF" id="PIRSF004553">
    <property type="entry name" value="CHP00095"/>
    <property type="match status" value="1"/>
</dbReference>
<evidence type="ECO:0000313" key="4">
    <source>
        <dbReference type="Proteomes" id="UP000774750"/>
    </source>
</evidence>
<evidence type="ECO:0000313" key="3">
    <source>
        <dbReference type="EMBL" id="MBM6919650.1"/>
    </source>
</evidence>
<dbReference type="NCBIfam" id="TIGR00095">
    <property type="entry name" value="16S rRNA (guanine(966)-N(2))-methyltransferase RsmD"/>
    <property type="match status" value="1"/>
</dbReference>
<evidence type="ECO:0000256" key="1">
    <source>
        <dbReference type="ARBA" id="ARBA00022603"/>
    </source>
</evidence>
<proteinExistence type="predicted"/>
<dbReference type="PROSITE" id="PS00092">
    <property type="entry name" value="N6_MTASE"/>
    <property type="match status" value="1"/>
</dbReference>
<accession>A0A938X5V8</accession>
<dbReference type="EC" id="2.1.1.171" evidence="3"/>
<dbReference type="InterPro" id="IPR004398">
    <property type="entry name" value="RNA_MeTrfase_RsmD"/>
</dbReference>
<dbReference type="GO" id="GO:0052913">
    <property type="term" value="F:16S rRNA (guanine(966)-N(2))-methyltransferase activity"/>
    <property type="evidence" value="ECO:0007669"/>
    <property type="project" value="UniProtKB-EC"/>
</dbReference>
<dbReference type="PANTHER" id="PTHR43542">
    <property type="entry name" value="METHYLTRANSFERASE"/>
    <property type="match status" value="1"/>
</dbReference>
<dbReference type="Pfam" id="PF03602">
    <property type="entry name" value="Cons_hypoth95"/>
    <property type="match status" value="1"/>
</dbReference>
<dbReference type="EMBL" id="JACJKY010000001">
    <property type="protein sequence ID" value="MBM6919650.1"/>
    <property type="molecule type" value="Genomic_DNA"/>
</dbReference>
<comment type="caution">
    <text evidence="3">The sequence shown here is derived from an EMBL/GenBank/DDBJ whole genome shotgun (WGS) entry which is preliminary data.</text>
</comment>
<name>A0A938X5V8_9FIRM</name>
<dbReference type="Gene3D" id="3.40.50.150">
    <property type="entry name" value="Vaccinia Virus protein VP39"/>
    <property type="match status" value="1"/>
</dbReference>
<dbReference type="AlphaFoldDB" id="A0A938X5V8"/>
<protein>
    <submittedName>
        <fullName evidence="3">16S rRNA (Guanine(966)-N(2))-methyltransferase RsmD</fullName>
        <ecNumber evidence="3">2.1.1.171</ecNumber>
    </submittedName>
</protein>
<dbReference type="SUPFAM" id="SSF53335">
    <property type="entry name" value="S-adenosyl-L-methionine-dependent methyltransferases"/>
    <property type="match status" value="1"/>
</dbReference>
<sequence length="186" mass="20507">MRVITGSARGRVLLPVAGMDVRPTTDKVKEAVFSAIQFEVEGARVLDLFCGSGQMGIEALSRGAQSCVFVDSSRASQDVTKKNLTTTGLMKQARVAAMDYQMFLKSSKDTFDLVFLDPPYSKGFVQEALPLIAPLVSANGVILCEHERSDQPPLSFGGFVRTKEYRYGRISISAFRRQDQKEEAQE</sequence>
<reference evidence="3" key="1">
    <citation type="submission" date="2020-08" db="EMBL/GenBank/DDBJ databases">
        <authorList>
            <person name="Cejkova D."/>
            <person name="Kubasova T."/>
            <person name="Jahodarova E."/>
            <person name="Rychlik I."/>
        </authorList>
    </citation>
    <scope>NUCLEOTIDE SEQUENCE</scope>
    <source>
        <strain evidence="3">An559</strain>
    </source>
</reference>
<dbReference type="InterPro" id="IPR002052">
    <property type="entry name" value="DNA_methylase_N6_adenine_CS"/>
</dbReference>
<keyword evidence="4" id="KW-1185">Reference proteome</keyword>
<dbReference type="GO" id="GO:0003676">
    <property type="term" value="F:nucleic acid binding"/>
    <property type="evidence" value="ECO:0007669"/>
    <property type="project" value="InterPro"/>
</dbReference>
<gene>
    <name evidence="3" type="primary">rsmD</name>
    <name evidence="3" type="ORF">H6A12_00505</name>
</gene>
<dbReference type="PANTHER" id="PTHR43542:SF1">
    <property type="entry name" value="METHYLTRANSFERASE"/>
    <property type="match status" value="1"/>
</dbReference>
<keyword evidence="1 3" id="KW-0489">Methyltransferase</keyword>
<dbReference type="CDD" id="cd02440">
    <property type="entry name" value="AdoMet_MTases"/>
    <property type="match status" value="1"/>
</dbReference>
<dbReference type="InterPro" id="IPR029063">
    <property type="entry name" value="SAM-dependent_MTases_sf"/>
</dbReference>
<evidence type="ECO:0000256" key="2">
    <source>
        <dbReference type="ARBA" id="ARBA00022679"/>
    </source>
</evidence>
<reference evidence="3" key="2">
    <citation type="journal article" date="2021" name="Sci. Rep.">
        <title>The distribution of antibiotic resistance genes in chicken gut microbiota commensals.</title>
        <authorList>
            <person name="Juricova H."/>
            <person name="Matiasovicova J."/>
            <person name="Kubasova T."/>
            <person name="Cejkova D."/>
            <person name="Rychlik I."/>
        </authorList>
    </citation>
    <scope>NUCLEOTIDE SEQUENCE</scope>
    <source>
        <strain evidence="3">An559</strain>
    </source>
</reference>
<dbReference type="RefSeq" id="WP_204443610.1">
    <property type="nucleotide sequence ID" value="NZ_JACJKY010000001.1"/>
</dbReference>
<organism evidence="3 4">
    <name type="scientific">Merdimmobilis hominis</name>
    <dbReference type="NCBI Taxonomy" id="2897707"/>
    <lineage>
        <taxon>Bacteria</taxon>
        <taxon>Bacillati</taxon>
        <taxon>Bacillota</taxon>
        <taxon>Clostridia</taxon>
        <taxon>Eubacteriales</taxon>
        <taxon>Oscillospiraceae</taxon>
        <taxon>Merdimmobilis</taxon>
    </lineage>
</organism>